<comment type="caution">
    <text evidence="2">The sequence shown here is derived from an EMBL/GenBank/DDBJ whole genome shotgun (WGS) entry which is preliminary data.</text>
</comment>
<dbReference type="GO" id="GO:0016787">
    <property type="term" value="F:hydrolase activity"/>
    <property type="evidence" value="ECO:0007669"/>
    <property type="project" value="UniProtKB-KW"/>
</dbReference>
<dbReference type="Proteomes" id="UP000317990">
    <property type="component" value="Unassembled WGS sequence"/>
</dbReference>
<dbReference type="PANTHER" id="PTHR42773">
    <property type="entry name" value="METALLO-BETA-LACTAMASE-RELATED"/>
    <property type="match status" value="1"/>
</dbReference>
<reference evidence="2 3" key="1">
    <citation type="journal article" date="2019" name="mSystems">
        <title>Life at home and on the roam: Genomic adaptions reflect the dual lifestyle of an intracellular, facultative symbiont.</title>
        <authorList>
            <person name="Burgsdorf I."/>
        </authorList>
    </citation>
    <scope>NUCLEOTIDE SEQUENCE [LARGE SCALE GENOMIC DNA]</scope>
    <source>
        <strain evidence="2">277cV</strain>
    </source>
</reference>
<name>A0A524RMF5_9CHRO</name>
<dbReference type="SUPFAM" id="SSF56281">
    <property type="entry name" value="Metallo-hydrolase/oxidoreductase"/>
    <property type="match status" value="1"/>
</dbReference>
<dbReference type="InterPro" id="IPR001279">
    <property type="entry name" value="Metallo-B-lactamas"/>
</dbReference>
<evidence type="ECO:0000313" key="3">
    <source>
        <dbReference type="Proteomes" id="UP000317990"/>
    </source>
</evidence>
<dbReference type="PANTHER" id="PTHR42773:SF3">
    <property type="entry name" value="SLR0630 PROTEIN"/>
    <property type="match status" value="1"/>
</dbReference>
<dbReference type="AlphaFoldDB" id="A0A524RMF5"/>
<dbReference type="EMBL" id="SRMO01000071">
    <property type="protein sequence ID" value="TGG91820.1"/>
    <property type="molecule type" value="Genomic_DNA"/>
</dbReference>
<keyword evidence="2" id="KW-0378">Hydrolase</keyword>
<protein>
    <submittedName>
        <fullName evidence="2">MBL fold metallo-hydrolase</fullName>
    </submittedName>
</protein>
<proteinExistence type="predicted"/>
<sequence>MDLTPPRPAGRPPRPLGTCLWNFAPSRESRGGSAWWLQDASGGVLVDVPAWTEANLAFLRQQPDGLILLTHRGNHGRCRHFQEALGWAVWVQEQEAYLLPGVRRLHTFGEAAALSSTLKLLWTPGHSPGSAVLHWSGARNLLFCGRTLLPRSDGSAAPLRTVLTFHWGRQLASIAALRHWPAAGEPDNIACGAGLGALRGAHLVSNGAAVLQALDLQMLASVAPGPAFASVSS</sequence>
<evidence type="ECO:0000259" key="1">
    <source>
        <dbReference type="SMART" id="SM00849"/>
    </source>
</evidence>
<organism evidence="2 3">
    <name type="scientific">Aphanocapsa feldmannii 277cV</name>
    <dbReference type="NCBI Taxonomy" id="2507553"/>
    <lineage>
        <taxon>Bacteria</taxon>
        <taxon>Bacillati</taxon>
        <taxon>Cyanobacteriota</taxon>
        <taxon>Cyanophyceae</taxon>
        <taxon>Oscillatoriophycideae</taxon>
        <taxon>Chroococcales</taxon>
        <taxon>Microcystaceae</taxon>
        <taxon>Aphanocapsa</taxon>
    </lineage>
</organism>
<evidence type="ECO:0000313" key="2">
    <source>
        <dbReference type="EMBL" id="TGG91820.1"/>
    </source>
</evidence>
<dbReference type="Gene3D" id="3.60.15.10">
    <property type="entry name" value="Ribonuclease Z/Hydroxyacylglutathione hydrolase-like"/>
    <property type="match status" value="1"/>
</dbReference>
<accession>A0A524RMF5</accession>
<dbReference type="InterPro" id="IPR036866">
    <property type="entry name" value="RibonucZ/Hydroxyglut_hydro"/>
</dbReference>
<dbReference type="SMART" id="SM00849">
    <property type="entry name" value="Lactamase_B"/>
    <property type="match status" value="1"/>
</dbReference>
<feature type="domain" description="Metallo-beta-lactamase" evidence="1">
    <location>
        <begin position="31"/>
        <end position="202"/>
    </location>
</feature>
<gene>
    <name evidence="2" type="ORF">ERJ67_07375</name>
</gene>